<dbReference type="Pfam" id="PF08402">
    <property type="entry name" value="TOBE_2"/>
    <property type="match status" value="1"/>
</dbReference>
<dbReference type="InterPro" id="IPR047641">
    <property type="entry name" value="ABC_transpr_MalK/UgpC-like"/>
</dbReference>
<dbReference type="InterPro" id="IPR017871">
    <property type="entry name" value="ABC_transporter-like_CS"/>
</dbReference>
<comment type="caution">
    <text evidence="8">The sequence shown here is derived from an EMBL/GenBank/DDBJ whole genome shotgun (WGS) entry which is preliminary data.</text>
</comment>
<dbReference type="PANTHER" id="PTHR43875:SF15">
    <property type="entry name" value="TREHALOSE IMPORT ATP-BINDING PROTEIN SUGC"/>
    <property type="match status" value="1"/>
</dbReference>
<keyword evidence="5" id="KW-1278">Translocase</keyword>
<evidence type="ECO:0000256" key="5">
    <source>
        <dbReference type="ARBA" id="ARBA00022967"/>
    </source>
</evidence>
<evidence type="ECO:0000313" key="8">
    <source>
        <dbReference type="EMBL" id="NBI27830.1"/>
    </source>
</evidence>
<dbReference type="OrthoDB" id="9802264at2"/>
<keyword evidence="9" id="KW-1185">Reference proteome</keyword>
<dbReference type="Proteomes" id="UP000448943">
    <property type="component" value="Unassembled WGS sequence"/>
</dbReference>
<dbReference type="InterPro" id="IPR027417">
    <property type="entry name" value="P-loop_NTPase"/>
</dbReference>
<reference evidence="8 9" key="1">
    <citation type="submission" date="2019-01" db="EMBL/GenBank/DDBJ databases">
        <title>Chengkuizengella sp. nov., isolated from deep-sea sediment of East Pacific Ocean.</title>
        <authorList>
            <person name="Yang J."/>
            <person name="Lai Q."/>
            <person name="Shao Z."/>
        </authorList>
    </citation>
    <scope>NUCLEOTIDE SEQUENCE [LARGE SCALE GENOMIC DNA]</scope>
    <source>
        <strain evidence="8 9">YPA3-1-1</strain>
    </source>
</reference>
<dbReference type="RefSeq" id="WP_160644176.1">
    <property type="nucleotide sequence ID" value="NZ_SIJB01000007.1"/>
</dbReference>
<dbReference type="GO" id="GO:0016887">
    <property type="term" value="F:ATP hydrolysis activity"/>
    <property type="evidence" value="ECO:0007669"/>
    <property type="project" value="InterPro"/>
</dbReference>
<keyword evidence="4 8" id="KW-0067">ATP-binding</keyword>
<evidence type="ECO:0000256" key="3">
    <source>
        <dbReference type="ARBA" id="ARBA00022741"/>
    </source>
</evidence>
<dbReference type="Gene3D" id="2.40.50.100">
    <property type="match status" value="1"/>
</dbReference>
<keyword evidence="6" id="KW-0472">Membrane</keyword>
<keyword evidence="3" id="KW-0547">Nucleotide-binding</keyword>
<evidence type="ECO:0000259" key="7">
    <source>
        <dbReference type="PROSITE" id="PS50893"/>
    </source>
</evidence>
<dbReference type="InterPro" id="IPR003439">
    <property type="entry name" value="ABC_transporter-like_ATP-bd"/>
</dbReference>
<evidence type="ECO:0000256" key="4">
    <source>
        <dbReference type="ARBA" id="ARBA00022840"/>
    </source>
</evidence>
<dbReference type="GO" id="GO:0005524">
    <property type="term" value="F:ATP binding"/>
    <property type="evidence" value="ECO:0007669"/>
    <property type="project" value="UniProtKB-KW"/>
</dbReference>
<name>A0A6N9Q116_9BACL</name>
<evidence type="ECO:0000256" key="2">
    <source>
        <dbReference type="ARBA" id="ARBA00022475"/>
    </source>
</evidence>
<keyword evidence="1" id="KW-0813">Transport</keyword>
<dbReference type="AlphaFoldDB" id="A0A6N9Q116"/>
<dbReference type="SMART" id="SM00382">
    <property type="entry name" value="AAA"/>
    <property type="match status" value="1"/>
</dbReference>
<dbReference type="Pfam" id="PF00005">
    <property type="entry name" value="ABC_tran"/>
    <property type="match status" value="1"/>
</dbReference>
<organism evidence="8 9">
    <name type="scientific">Chengkuizengella marina</name>
    <dbReference type="NCBI Taxonomy" id="2507566"/>
    <lineage>
        <taxon>Bacteria</taxon>
        <taxon>Bacillati</taxon>
        <taxon>Bacillota</taxon>
        <taxon>Bacilli</taxon>
        <taxon>Bacillales</taxon>
        <taxon>Paenibacillaceae</taxon>
        <taxon>Chengkuizengella</taxon>
    </lineage>
</organism>
<proteinExistence type="predicted"/>
<dbReference type="GO" id="GO:0055052">
    <property type="term" value="C:ATP-binding cassette (ABC) transporter complex, substrate-binding subunit-containing"/>
    <property type="evidence" value="ECO:0007669"/>
    <property type="project" value="TreeGrafter"/>
</dbReference>
<dbReference type="InterPro" id="IPR013611">
    <property type="entry name" value="Transp-assoc_OB_typ2"/>
</dbReference>
<evidence type="ECO:0000256" key="6">
    <source>
        <dbReference type="ARBA" id="ARBA00023136"/>
    </source>
</evidence>
<evidence type="ECO:0000256" key="1">
    <source>
        <dbReference type="ARBA" id="ARBA00022448"/>
    </source>
</evidence>
<accession>A0A6N9Q116</accession>
<evidence type="ECO:0000313" key="9">
    <source>
        <dbReference type="Proteomes" id="UP000448943"/>
    </source>
</evidence>
<dbReference type="PROSITE" id="PS50893">
    <property type="entry name" value="ABC_TRANSPORTER_2"/>
    <property type="match status" value="1"/>
</dbReference>
<dbReference type="EMBL" id="SIJB01000007">
    <property type="protein sequence ID" value="NBI27830.1"/>
    <property type="molecule type" value="Genomic_DNA"/>
</dbReference>
<feature type="domain" description="ABC transporter" evidence="7">
    <location>
        <begin position="15"/>
        <end position="251"/>
    </location>
</feature>
<dbReference type="SUPFAM" id="SSF50331">
    <property type="entry name" value="MOP-like"/>
    <property type="match status" value="1"/>
</dbReference>
<protein>
    <submittedName>
        <fullName evidence="8">ABC transporter ATP-binding protein</fullName>
    </submittedName>
</protein>
<gene>
    <name evidence="8" type="ORF">ERL59_02500</name>
</gene>
<dbReference type="GO" id="GO:0140359">
    <property type="term" value="F:ABC-type transporter activity"/>
    <property type="evidence" value="ECO:0007669"/>
    <property type="project" value="UniProtKB-ARBA"/>
</dbReference>
<dbReference type="PANTHER" id="PTHR43875">
    <property type="entry name" value="MALTODEXTRIN IMPORT ATP-BINDING PROTEIN MSMX"/>
    <property type="match status" value="1"/>
</dbReference>
<dbReference type="SUPFAM" id="SSF52540">
    <property type="entry name" value="P-loop containing nucleoside triphosphate hydrolases"/>
    <property type="match status" value="1"/>
</dbReference>
<sequence>MTNTNSNINTHSVDVKLTNLLKVFPSHNGGDNFYAVDDIELDIKAGELVTLLGPSGCGKTTTLRMLAGFELPTSGSIHIGDENVTNVPPNKRNVAMVFQSYALFPHLSVFENIAYGLRINKVPKGDVIDRTYKVISLMHLEEFKDRLPSQLSGGQQQRVALARAIVTEPKVLLFDEPLSNLDAKLREYMRDELRKIQQRLGITSLYVTHDQTEAMAISDKVVIMNHGKIQQADSPINIYTKPNNHFVAGFMGKANFLHGVVKELKNNMAMINIFGKSVLIRINDKVKLTENGPVECVTRPEFWEFSDTGKFIGQVTRTIYLGNHVEYEIAIGDDTISMMDFEHFKHGIKQEGDQVTLHLKEECVSLLPTRKEYIKEGLA</sequence>
<dbReference type="InterPro" id="IPR003593">
    <property type="entry name" value="AAA+_ATPase"/>
</dbReference>
<dbReference type="InterPro" id="IPR008995">
    <property type="entry name" value="Mo/tungstate-bd_C_term_dom"/>
</dbReference>
<dbReference type="Gene3D" id="3.40.50.300">
    <property type="entry name" value="P-loop containing nucleotide triphosphate hydrolases"/>
    <property type="match status" value="1"/>
</dbReference>
<dbReference type="PROSITE" id="PS00211">
    <property type="entry name" value="ABC_TRANSPORTER_1"/>
    <property type="match status" value="1"/>
</dbReference>
<dbReference type="FunFam" id="3.40.50.300:FF:000042">
    <property type="entry name" value="Maltose/maltodextrin ABC transporter, ATP-binding protein"/>
    <property type="match status" value="1"/>
</dbReference>
<keyword evidence="2" id="KW-1003">Cell membrane</keyword>